<proteinExistence type="predicted"/>
<reference evidence="1 2" key="1">
    <citation type="submission" date="2015-07" db="EMBL/GenBank/DDBJ databases">
        <authorList>
            <consortium name="Pathogen Informatics"/>
        </authorList>
    </citation>
    <scope>NUCLEOTIDE SEQUENCE [LARGE SCALE GENOMIC DNA]</scope>
    <source>
        <strain evidence="1 2">A316</strain>
    </source>
</reference>
<name>A0A0E4G3Z6_VIBCL</name>
<dbReference type="Proteomes" id="UP000041770">
    <property type="component" value="Unassembled WGS sequence"/>
</dbReference>
<evidence type="ECO:0000313" key="2">
    <source>
        <dbReference type="Proteomes" id="UP000041770"/>
    </source>
</evidence>
<dbReference type="EMBL" id="CWQY01000003">
    <property type="protein sequence ID" value="CSC16816.1"/>
    <property type="molecule type" value="Genomic_DNA"/>
</dbReference>
<accession>A0A0E4G3Z6</accession>
<sequence length="44" mass="4971">MQSVGYTLSNPWPNTNQFLKISVVKQDEMEKTYSNSHSFGGSMT</sequence>
<dbReference type="AlphaFoldDB" id="A0A0E4G3Z6"/>
<protein>
    <submittedName>
        <fullName evidence="1">Uncharacterized protein</fullName>
    </submittedName>
</protein>
<organism evidence="1 2">
    <name type="scientific">Vibrio cholerae</name>
    <dbReference type="NCBI Taxonomy" id="666"/>
    <lineage>
        <taxon>Bacteria</taxon>
        <taxon>Pseudomonadati</taxon>
        <taxon>Pseudomonadota</taxon>
        <taxon>Gammaproteobacteria</taxon>
        <taxon>Vibrionales</taxon>
        <taxon>Vibrionaceae</taxon>
        <taxon>Vibrio</taxon>
    </lineage>
</organism>
<evidence type="ECO:0000313" key="1">
    <source>
        <dbReference type="EMBL" id="CSC16816.1"/>
    </source>
</evidence>
<gene>
    <name evidence="1" type="ORF">ERS013200_00741</name>
</gene>